<keyword evidence="1" id="KW-0812">Transmembrane</keyword>
<feature type="transmembrane region" description="Helical" evidence="1">
    <location>
        <begin position="196"/>
        <end position="217"/>
    </location>
</feature>
<dbReference type="OrthoDB" id="1937642at2759"/>
<keyword evidence="1" id="KW-1133">Transmembrane helix</keyword>
<protein>
    <submittedName>
        <fullName evidence="2">Uncharacterized protein</fullName>
    </submittedName>
</protein>
<dbReference type="AlphaFoldDB" id="A0A6A5ZKF0"/>
<evidence type="ECO:0000256" key="1">
    <source>
        <dbReference type="SAM" id="Phobius"/>
    </source>
</evidence>
<evidence type="ECO:0000313" key="3">
    <source>
        <dbReference type="Proteomes" id="UP000799770"/>
    </source>
</evidence>
<organism evidence="2 3">
    <name type="scientific">Lophiotrema nucula</name>
    <dbReference type="NCBI Taxonomy" id="690887"/>
    <lineage>
        <taxon>Eukaryota</taxon>
        <taxon>Fungi</taxon>
        <taxon>Dikarya</taxon>
        <taxon>Ascomycota</taxon>
        <taxon>Pezizomycotina</taxon>
        <taxon>Dothideomycetes</taxon>
        <taxon>Pleosporomycetidae</taxon>
        <taxon>Pleosporales</taxon>
        <taxon>Lophiotremataceae</taxon>
        <taxon>Lophiotrema</taxon>
    </lineage>
</organism>
<name>A0A6A5ZKF0_9PLEO</name>
<proteinExistence type="predicted"/>
<sequence>MANPQAEVAWSDTLARFRETFSHPSDIFSTLLLLGPDVISRAVAQQSGTAWFHVRLPDAIRICGQRIEFDVAWPVAFSFGWVSYGLSMLASVIGEDRLLPVAADSPCIVINGKSKQLRGNNSWILGRLIRDYPKWAEKDVKDEVNQHIMNRMNKLQEREETPQAKANVQRPPMTSLCVVVYSANENKAQGVPDLDWISHSGLVMMGIQLGIAIIPIFMAKDWVVLKTTFLGTLLAWSSLCFPQWRREKWACRQNTNQHFVLTKGNGTQYALYIKANDRGLNLEDLASAHVPASTATKIGILILAIVWIYLLLSSSNVSRGWGTGCFLAIGGMGMLQNILVAAWPRGPGVTGLHLKHEDMVMEDTVIDTLLGVERKYETVGQSMLNTFFPNGLKDEDKQKWEEVARIWEEKRTATSGS</sequence>
<gene>
    <name evidence="2" type="ORF">BDV96DRAFT_540674</name>
</gene>
<feature type="transmembrane region" description="Helical" evidence="1">
    <location>
        <begin position="298"/>
        <end position="315"/>
    </location>
</feature>
<dbReference type="EMBL" id="ML977315">
    <property type="protein sequence ID" value="KAF2119626.1"/>
    <property type="molecule type" value="Genomic_DNA"/>
</dbReference>
<keyword evidence="1" id="KW-0472">Membrane</keyword>
<accession>A0A6A5ZKF0</accession>
<dbReference type="Proteomes" id="UP000799770">
    <property type="component" value="Unassembled WGS sequence"/>
</dbReference>
<reference evidence="2" key="1">
    <citation type="journal article" date="2020" name="Stud. Mycol.">
        <title>101 Dothideomycetes genomes: a test case for predicting lifestyles and emergence of pathogens.</title>
        <authorList>
            <person name="Haridas S."/>
            <person name="Albert R."/>
            <person name="Binder M."/>
            <person name="Bloem J."/>
            <person name="Labutti K."/>
            <person name="Salamov A."/>
            <person name="Andreopoulos B."/>
            <person name="Baker S."/>
            <person name="Barry K."/>
            <person name="Bills G."/>
            <person name="Bluhm B."/>
            <person name="Cannon C."/>
            <person name="Castanera R."/>
            <person name="Culley D."/>
            <person name="Daum C."/>
            <person name="Ezra D."/>
            <person name="Gonzalez J."/>
            <person name="Henrissat B."/>
            <person name="Kuo A."/>
            <person name="Liang C."/>
            <person name="Lipzen A."/>
            <person name="Lutzoni F."/>
            <person name="Magnuson J."/>
            <person name="Mondo S."/>
            <person name="Nolan M."/>
            <person name="Ohm R."/>
            <person name="Pangilinan J."/>
            <person name="Park H.-J."/>
            <person name="Ramirez L."/>
            <person name="Alfaro M."/>
            <person name="Sun H."/>
            <person name="Tritt A."/>
            <person name="Yoshinaga Y."/>
            <person name="Zwiers L.-H."/>
            <person name="Turgeon B."/>
            <person name="Goodwin S."/>
            <person name="Spatafora J."/>
            <person name="Crous P."/>
            <person name="Grigoriev I."/>
        </authorList>
    </citation>
    <scope>NUCLEOTIDE SEQUENCE</scope>
    <source>
        <strain evidence="2">CBS 627.86</strain>
    </source>
</reference>
<feature type="transmembrane region" description="Helical" evidence="1">
    <location>
        <begin position="321"/>
        <end position="343"/>
    </location>
</feature>
<evidence type="ECO:0000313" key="2">
    <source>
        <dbReference type="EMBL" id="KAF2119626.1"/>
    </source>
</evidence>
<keyword evidence="3" id="KW-1185">Reference proteome</keyword>